<reference evidence="2 3" key="1">
    <citation type="submission" date="2017-09" db="EMBL/GenBank/DDBJ databases">
        <title>SPAdes assembly of the Mesoplasma lactucae genome.</title>
        <authorList>
            <person name="Knight T.F."/>
            <person name="Rubinstein R."/>
            <person name="Citino T."/>
        </authorList>
    </citation>
    <scope>NUCLEOTIDE SEQUENCE [LARGE SCALE GENOMIC DNA]</scope>
    <source>
        <strain evidence="2 3">831-C4</strain>
    </source>
</reference>
<accession>A0A291IST5</accession>
<proteinExistence type="inferred from homology"/>
<keyword evidence="1" id="KW-0862">Zinc</keyword>
<dbReference type="GO" id="GO:0046872">
    <property type="term" value="F:metal ion binding"/>
    <property type="evidence" value="ECO:0007669"/>
    <property type="project" value="UniProtKB-UniRule"/>
</dbReference>
<dbReference type="CDD" id="cd09608">
    <property type="entry name" value="M3B_PepF"/>
    <property type="match status" value="1"/>
</dbReference>
<dbReference type="InterPro" id="IPR042088">
    <property type="entry name" value="OligoPept_F_C"/>
</dbReference>
<keyword evidence="1" id="KW-0479">Metal-binding</keyword>
<dbReference type="AlphaFoldDB" id="A0A291IST5"/>
<dbReference type="InterPro" id="IPR001567">
    <property type="entry name" value="Pept_M3A_M3B_dom"/>
</dbReference>
<dbReference type="EC" id="3.4.24.-" evidence="1"/>
<keyword evidence="1" id="KW-0378">Hydrolase</keyword>
<dbReference type="Pfam" id="PF08439">
    <property type="entry name" value="Peptidase_M3_N"/>
    <property type="match status" value="1"/>
</dbReference>
<dbReference type="Proteomes" id="UP000232227">
    <property type="component" value="Chromosome"/>
</dbReference>
<keyword evidence="1" id="KW-0482">Metalloprotease</keyword>
<sequence length="604" mass="69518">MKRTEATNQYKWDFSNLYKNVDEWKADLNKMAELGKKEASFKGKLKNKDDFKAFQLNEEEMAKISTKLIVYIHLGDTDQTNTLYQELEGLLMNVYQQINIETAWEAPELKEVGEETIMGWINEDKDLQPFALEYKNFFKQAKHVLSAHDEELLSKVARSRGAISGMYDSLAFADNQEQKIDYNGVETPVTSSFQLKIMQDSDPVNDQQLRLQVNQLANKGIIDKKYSFANVYEGIMQSSTESINLRGYDSVLQASLDGDNVPVDVYLKLLEVGKKYIKPFEDFSLITKKHFKLDKYYATDRQLKLVDEYTETYDVEEAQNLIKKALSVLGPDYLTKLDKAWGPNRIDFYEDTNKTSGAYSTGGNGVEPIILMNWDDKLNSVTTLAHESGHSVHTLFADEAQPYPLADYPIILAEVASTVNEHLLYDYLINTTRDRDEKIYLLQQRIFDLVSTFYRQIQFADFEYRAHNLVQQNVPQTAESLAKLFNDTQADYGYGVFDKPENTDGQYSWPRVSHFFHSPFYVYKYAIDVTASYKLYQDVKNGHPEILINFLKAGGSKDPLDIMMDAGIDFNKEETYMPLINAISDMTKQLEELLNDKNPYPQAK</sequence>
<dbReference type="OrthoDB" id="9766487at2"/>
<comment type="similarity">
    <text evidence="1">Belongs to the peptidase M3B family.</text>
</comment>
<comment type="cofactor">
    <cofactor evidence="1">
        <name>Zn(2+)</name>
        <dbReference type="ChEBI" id="CHEBI:29105"/>
    </cofactor>
    <text evidence="1">Binds 1 zinc ion.</text>
</comment>
<keyword evidence="3" id="KW-1185">Reference proteome</keyword>
<dbReference type="InterPro" id="IPR004438">
    <property type="entry name" value="Peptidase_M3B"/>
</dbReference>
<gene>
    <name evidence="2" type="primary">pepF</name>
    <name evidence="2" type="ORF">CP520_03565</name>
</gene>
<evidence type="ECO:0000313" key="2">
    <source>
        <dbReference type="EMBL" id="ATG97788.1"/>
    </source>
</evidence>
<dbReference type="PANTHER" id="PTHR11804:SF84">
    <property type="entry name" value="SACCHAROLYSIN"/>
    <property type="match status" value="1"/>
</dbReference>
<dbReference type="SUPFAM" id="SSF55486">
    <property type="entry name" value="Metalloproteases ('zincins'), catalytic domain"/>
    <property type="match status" value="1"/>
</dbReference>
<dbReference type="InterPro" id="IPR013647">
    <property type="entry name" value="OligopepF_N_dom"/>
</dbReference>
<comment type="function">
    <text evidence="1">Has oligopeptidase activity and degrades a variety of small bioactive peptides.</text>
</comment>
<dbReference type="NCBIfam" id="TIGR00181">
    <property type="entry name" value="pepF"/>
    <property type="match status" value="1"/>
</dbReference>
<dbReference type="PANTHER" id="PTHR11804">
    <property type="entry name" value="PROTEASE M3 THIMET OLIGOPEPTIDASE-RELATED"/>
    <property type="match status" value="1"/>
</dbReference>
<evidence type="ECO:0000313" key="3">
    <source>
        <dbReference type="Proteomes" id="UP000232227"/>
    </source>
</evidence>
<dbReference type="KEGG" id="mlac:CP520_03565"/>
<dbReference type="GO" id="GO:0004222">
    <property type="term" value="F:metalloendopeptidase activity"/>
    <property type="evidence" value="ECO:0007669"/>
    <property type="project" value="UniProtKB-UniRule"/>
</dbReference>
<protein>
    <recommendedName>
        <fullName evidence="1">Oligopeptidase F</fullName>
        <ecNumber evidence="1">3.4.24.-</ecNumber>
    </recommendedName>
</protein>
<dbReference type="GO" id="GO:0006508">
    <property type="term" value="P:proteolysis"/>
    <property type="evidence" value="ECO:0007669"/>
    <property type="project" value="UniProtKB-KW"/>
</dbReference>
<dbReference type="EMBL" id="CP023668">
    <property type="protein sequence ID" value="ATG97788.1"/>
    <property type="molecule type" value="Genomic_DNA"/>
</dbReference>
<evidence type="ECO:0000256" key="1">
    <source>
        <dbReference type="RuleBase" id="RU368091"/>
    </source>
</evidence>
<dbReference type="RefSeq" id="WP_096863093.1">
    <property type="nucleotide sequence ID" value="NZ_CP023668.1"/>
</dbReference>
<dbReference type="GO" id="GO:0006518">
    <property type="term" value="P:peptide metabolic process"/>
    <property type="evidence" value="ECO:0007669"/>
    <property type="project" value="TreeGrafter"/>
</dbReference>
<keyword evidence="1" id="KW-0645">Protease</keyword>
<organism evidence="2 3">
    <name type="scientific">Mesoplasma lactucae ATCC 49193</name>
    <dbReference type="NCBI Taxonomy" id="81460"/>
    <lineage>
        <taxon>Bacteria</taxon>
        <taxon>Bacillati</taxon>
        <taxon>Mycoplasmatota</taxon>
        <taxon>Mollicutes</taxon>
        <taxon>Entomoplasmatales</taxon>
        <taxon>Entomoplasmataceae</taxon>
        <taxon>Mesoplasma</taxon>
    </lineage>
</organism>
<dbReference type="Gene3D" id="1.20.140.70">
    <property type="entry name" value="Oligopeptidase f, N-terminal domain"/>
    <property type="match status" value="1"/>
</dbReference>
<name>A0A291IST5_9MOLU</name>
<dbReference type="Pfam" id="PF01432">
    <property type="entry name" value="Peptidase_M3"/>
    <property type="match status" value="1"/>
</dbReference>
<dbReference type="Gene3D" id="1.10.1370.20">
    <property type="entry name" value="Oligoendopeptidase f, C-terminal domain"/>
    <property type="match status" value="1"/>
</dbReference>
<dbReference type="InterPro" id="IPR045090">
    <property type="entry name" value="Pept_M3A_M3B"/>
</dbReference>